<protein>
    <submittedName>
        <fullName evidence="2">Asp23/Gls24 family envelope stress response protein</fullName>
    </submittedName>
</protein>
<dbReference type="InterPro" id="IPR005531">
    <property type="entry name" value="Asp23"/>
</dbReference>
<evidence type="ECO:0000313" key="2">
    <source>
        <dbReference type="EMBL" id="MDV5088924.1"/>
    </source>
</evidence>
<keyword evidence="3" id="KW-1185">Reference proteome</keyword>
<sequence length="139" mass="15665">MDTESNTKFQYGLDMATVEIADSVVLEVATKVVQNVPGVHALSPRFYDEIVDGIVNRFGQKTLPGINIKHRKGFLEINLYVRVYYGQNIVALAELLQQEIRENLKNMLDLYNVKVDVHIEGVEPINTKEISSNGSNKTE</sequence>
<proteinExistence type="inferred from homology"/>
<dbReference type="Pfam" id="PF03780">
    <property type="entry name" value="Asp23"/>
    <property type="match status" value="1"/>
</dbReference>
<organism evidence="2 3">
    <name type="scientific">Veillonella absiana</name>
    <dbReference type="NCBI Taxonomy" id="3079305"/>
    <lineage>
        <taxon>Bacteria</taxon>
        <taxon>Bacillati</taxon>
        <taxon>Bacillota</taxon>
        <taxon>Negativicutes</taxon>
        <taxon>Veillonellales</taxon>
        <taxon>Veillonellaceae</taxon>
        <taxon>Veillonella</taxon>
    </lineage>
</organism>
<evidence type="ECO:0000313" key="3">
    <source>
        <dbReference type="Proteomes" id="UP001272515"/>
    </source>
</evidence>
<dbReference type="Proteomes" id="UP001272515">
    <property type="component" value="Unassembled WGS sequence"/>
</dbReference>
<dbReference type="EMBL" id="JAWJZB010000010">
    <property type="protein sequence ID" value="MDV5088924.1"/>
    <property type="molecule type" value="Genomic_DNA"/>
</dbReference>
<accession>A0ABU3ZAJ1</accession>
<comment type="similarity">
    <text evidence="1">Belongs to the asp23 family.</text>
</comment>
<evidence type="ECO:0000256" key="1">
    <source>
        <dbReference type="ARBA" id="ARBA00005721"/>
    </source>
</evidence>
<gene>
    <name evidence="2" type="ORF">RVY80_08815</name>
</gene>
<reference evidence="2 3" key="1">
    <citation type="submission" date="2023-10" db="EMBL/GenBank/DDBJ databases">
        <title>Veillonella sp. nov., isolated from a pig farm feces dump.</title>
        <authorList>
            <person name="Chang Y.-H."/>
        </authorList>
    </citation>
    <scope>NUCLEOTIDE SEQUENCE [LARGE SCALE GENOMIC DNA]</scope>
    <source>
        <strain evidence="2 3">YH-vei2233</strain>
    </source>
</reference>
<name>A0ABU3ZAJ1_9FIRM</name>
<dbReference type="RefSeq" id="WP_295189822.1">
    <property type="nucleotide sequence ID" value="NZ_JAWJZA010000021.1"/>
</dbReference>
<dbReference type="PANTHER" id="PTHR34297">
    <property type="entry name" value="HYPOTHETICAL CYTOSOLIC PROTEIN-RELATED"/>
    <property type="match status" value="1"/>
</dbReference>
<comment type="caution">
    <text evidence="2">The sequence shown here is derived from an EMBL/GenBank/DDBJ whole genome shotgun (WGS) entry which is preliminary data.</text>
</comment>
<dbReference type="PANTHER" id="PTHR34297:SF1">
    <property type="entry name" value="ASP23_GLS24 FAMILY ENVELOPE STRESS RESPONSE PROTEIN"/>
    <property type="match status" value="1"/>
</dbReference>